<evidence type="ECO:0000313" key="4">
    <source>
        <dbReference type="Proteomes" id="UP000228568"/>
    </source>
</evidence>
<dbReference type="Proteomes" id="UP000228568">
    <property type="component" value="Unassembled WGS sequence"/>
</dbReference>
<dbReference type="GO" id="GO:0006310">
    <property type="term" value="P:DNA recombination"/>
    <property type="evidence" value="ECO:0007669"/>
    <property type="project" value="UniProtKB-KW"/>
</dbReference>
<dbReference type="GO" id="GO:0015074">
    <property type="term" value="P:DNA integration"/>
    <property type="evidence" value="ECO:0007669"/>
    <property type="project" value="InterPro"/>
</dbReference>
<evidence type="ECO:0000256" key="1">
    <source>
        <dbReference type="ARBA" id="ARBA00023172"/>
    </source>
</evidence>
<dbReference type="InterPro" id="IPR002104">
    <property type="entry name" value="Integrase_catalytic"/>
</dbReference>
<dbReference type="PANTHER" id="PTHR30349">
    <property type="entry name" value="PHAGE INTEGRASE-RELATED"/>
    <property type="match status" value="1"/>
</dbReference>
<dbReference type="InterPro" id="IPR050090">
    <property type="entry name" value="Tyrosine_recombinase_XerCD"/>
</dbReference>
<protein>
    <submittedName>
        <fullName evidence="3">Recombinase</fullName>
    </submittedName>
</protein>
<evidence type="ECO:0000313" key="3">
    <source>
        <dbReference type="EMBL" id="PIZ95324.1"/>
    </source>
</evidence>
<dbReference type="GO" id="GO:0003677">
    <property type="term" value="F:DNA binding"/>
    <property type="evidence" value="ECO:0007669"/>
    <property type="project" value="InterPro"/>
</dbReference>
<dbReference type="InterPro" id="IPR013762">
    <property type="entry name" value="Integrase-like_cat_sf"/>
</dbReference>
<name>A0A2M7V930_9BACT</name>
<accession>A0A2M7V930</accession>
<dbReference type="Gene3D" id="1.10.443.10">
    <property type="entry name" value="Intergrase catalytic core"/>
    <property type="match status" value="1"/>
</dbReference>
<feature type="non-terminal residue" evidence="3">
    <location>
        <position position="1"/>
    </location>
</feature>
<feature type="domain" description="Tyr recombinase" evidence="2">
    <location>
        <begin position="1"/>
        <end position="67"/>
    </location>
</feature>
<dbReference type="PANTHER" id="PTHR30349:SF64">
    <property type="entry name" value="PROPHAGE INTEGRASE INTD-RELATED"/>
    <property type="match status" value="1"/>
</dbReference>
<dbReference type="EMBL" id="PFPK01000015">
    <property type="protein sequence ID" value="PIZ95324.1"/>
    <property type="molecule type" value="Genomic_DNA"/>
</dbReference>
<evidence type="ECO:0000259" key="2">
    <source>
        <dbReference type="PROSITE" id="PS51898"/>
    </source>
</evidence>
<dbReference type="SUPFAM" id="SSF56349">
    <property type="entry name" value="DNA breaking-rejoining enzymes"/>
    <property type="match status" value="1"/>
</dbReference>
<reference evidence="4" key="1">
    <citation type="submission" date="2017-09" db="EMBL/GenBank/DDBJ databases">
        <title>Depth-based differentiation of microbial function through sediment-hosted aquifers and enrichment of novel symbionts in the deep terrestrial subsurface.</title>
        <authorList>
            <person name="Probst A.J."/>
            <person name="Ladd B."/>
            <person name="Jarett J.K."/>
            <person name="Geller-Mcgrath D.E."/>
            <person name="Sieber C.M.K."/>
            <person name="Emerson J.B."/>
            <person name="Anantharaman K."/>
            <person name="Thomas B.C."/>
            <person name="Malmstrom R."/>
            <person name="Stieglmeier M."/>
            <person name="Klingl A."/>
            <person name="Woyke T."/>
            <person name="Ryan C.M."/>
            <person name="Banfield J.F."/>
        </authorList>
    </citation>
    <scope>NUCLEOTIDE SEQUENCE [LARGE SCALE GENOMIC DNA]</scope>
</reference>
<dbReference type="PROSITE" id="PS51898">
    <property type="entry name" value="TYR_RECOMBINASE"/>
    <property type="match status" value="1"/>
</dbReference>
<dbReference type="InterPro" id="IPR011010">
    <property type="entry name" value="DNA_brk_join_enz"/>
</dbReference>
<organism evidence="3 4">
    <name type="scientific">Candidatus Magasanikbacteria bacterium CG_4_10_14_0_2_um_filter_37_12</name>
    <dbReference type="NCBI Taxonomy" id="1974637"/>
    <lineage>
        <taxon>Bacteria</taxon>
        <taxon>Candidatus Magasanikiibacteriota</taxon>
    </lineage>
</organism>
<comment type="caution">
    <text evidence="3">The sequence shown here is derived from an EMBL/GenBank/DDBJ whole genome shotgun (WGS) entry which is preliminary data.</text>
</comment>
<dbReference type="AlphaFoldDB" id="A0A2M7V930"/>
<sequence length="73" mass="8313">KIFYIALNKSGIQKKASFHSLRHSFATHLLENGTDIRYVQALLGHVNIRTTQLYTQVTNPAIKKIKSPFDDDV</sequence>
<gene>
    <name evidence="3" type="ORF">COX81_01020</name>
</gene>
<dbReference type="Pfam" id="PF00589">
    <property type="entry name" value="Phage_integrase"/>
    <property type="match status" value="1"/>
</dbReference>
<keyword evidence="1" id="KW-0233">DNA recombination</keyword>
<proteinExistence type="predicted"/>